<dbReference type="SMART" id="SM00248">
    <property type="entry name" value="ANK"/>
    <property type="match status" value="5"/>
</dbReference>
<dbReference type="InterPro" id="IPR012677">
    <property type="entry name" value="Nucleotide-bd_a/b_plait_sf"/>
</dbReference>
<dbReference type="PROSITE" id="PS50088">
    <property type="entry name" value="ANK_REPEAT"/>
    <property type="match status" value="4"/>
</dbReference>
<dbReference type="Gramene" id="ERN06018">
    <property type="protein sequence ID" value="ERN06018"/>
    <property type="gene ID" value="AMTR_s00142p00024640"/>
</dbReference>
<keyword evidence="13" id="KW-1185">Reference proteome</keyword>
<dbReference type="InterPro" id="IPR041966">
    <property type="entry name" value="LOTUS-like"/>
</dbReference>
<dbReference type="SUPFAM" id="SSF90229">
    <property type="entry name" value="CCCH zinc finger"/>
    <property type="match status" value="1"/>
</dbReference>
<reference evidence="13" key="1">
    <citation type="journal article" date="2013" name="Science">
        <title>The Amborella genome and the evolution of flowering plants.</title>
        <authorList>
            <consortium name="Amborella Genome Project"/>
        </authorList>
    </citation>
    <scope>NUCLEOTIDE SEQUENCE [LARGE SCALE GENOMIC DNA]</scope>
</reference>
<dbReference type="GO" id="GO:0003723">
    <property type="term" value="F:RNA binding"/>
    <property type="evidence" value="ECO:0007669"/>
    <property type="project" value="UniProtKB-UniRule"/>
</dbReference>
<dbReference type="SMART" id="SM00360">
    <property type="entry name" value="RRM"/>
    <property type="match status" value="1"/>
</dbReference>
<dbReference type="PROSITE" id="PS50102">
    <property type="entry name" value="RRM"/>
    <property type="match status" value="1"/>
</dbReference>
<dbReference type="InterPro" id="IPR036855">
    <property type="entry name" value="Znf_CCCH_sf"/>
</dbReference>
<proteinExistence type="predicted"/>
<dbReference type="SUPFAM" id="SSF48403">
    <property type="entry name" value="Ankyrin repeat"/>
    <property type="match status" value="1"/>
</dbReference>
<dbReference type="Gene3D" id="4.10.1000.10">
    <property type="entry name" value="Zinc finger, CCCH-type"/>
    <property type="match status" value="1"/>
</dbReference>
<name>W1PDI0_AMBTC</name>
<protein>
    <submittedName>
        <fullName evidence="12">Uncharacterized protein</fullName>
    </submittedName>
</protein>
<dbReference type="InterPro" id="IPR002110">
    <property type="entry name" value="Ankyrin_rpt"/>
</dbReference>
<gene>
    <name evidence="12" type="ORF">AMTR_s00142p00024640</name>
</gene>
<evidence type="ECO:0000256" key="4">
    <source>
        <dbReference type="ARBA" id="ARBA00022833"/>
    </source>
</evidence>
<feature type="domain" description="RRM" evidence="9">
    <location>
        <begin position="565"/>
        <end position="647"/>
    </location>
</feature>
<evidence type="ECO:0000313" key="13">
    <source>
        <dbReference type="Proteomes" id="UP000017836"/>
    </source>
</evidence>
<dbReference type="EMBL" id="KI393933">
    <property type="protein sequence ID" value="ERN06018.1"/>
    <property type="molecule type" value="Genomic_DNA"/>
</dbReference>
<dbReference type="InterPro" id="IPR000504">
    <property type="entry name" value="RRM_dom"/>
</dbReference>
<evidence type="ECO:0000256" key="2">
    <source>
        <dbReference type="ARBA" id="ARBA00022737"/>
    </source>
</evidence>
<keyword evidence="4 8" id="KW-0862">Zinc</keyword>
<dbReference type="Pfam" id="PF12796">
    <property type="entry name" value="Ank_2"/>
    <property type="match status" value="2"/>
</dbReference>
<dbReference type="InterPro" id="IPR035979">
    <property type="entry name" value="RBD_domain_sf"/>
</dbReference>
<dbReference type="PANTHER" id="PTHR24203">
    <property type="entry name" value="ANKYRIN REPEAT FAMILY PROTEIN"/>
    <property type="match status" value="1"/>
</dbReference>
<feature type="repeat" description="ANK" evidence="6">
    <location>
        <begin position="142"/>
        <end position="174"/>
    </location>
</feature>
<dbReference type="STRING" id="13333.W1PDI0"/>
<dbReference type="Pfam" id="PF00076">
    <property type="entry name" value="RRM_1"/>
    <property type="match status" value="1"/>
</dbReference>
<dbReference type="Gene3D" id="3.30.420.610">
    <property type="entry name" value="LOTUS domain-like"/>
    <property type="match status" value="1"/>
</dbReference>
<evidence type="ECO:0000259" key="10">
    <source>
        <dbReference type="PROSITE" id="PS50103"/>
    </source>
</evidence>
<dbReference type="GO" id="GO:0010468">
    <property type="term" value="P:regulation of gene expression"/>
    <property type="evidence" value="ECO:0007669"/>
    <property type="project" value="UniProtKB-ARBA"/>
</dbReference>
<keyword evidence="2" id="KW-0677">Repeat</keyword>
<evidence type="ECO:0000259" key="11">
    <source>
        <dbReference type="PROSITE" id="PS51644"/>
    </source>
</evidence>
<dbReference type="Gene3D" id="1.25.40.20">
    <property type="entry name" value="Ankyrin repeat-containing domain"/>
    <property type="match status" value="3"/>
</dbReference>
<evidence type="ECO:0000256" key="5">
    <source>
        <dbReference type="ARBA" id="ARBA00023043"/>
    </source>
</evidence>
<evidence type="ECO:0000256" key="3">
    <source>
        <dbReference type="ARBA" id="ARBA00022771"/>
    </source>
</evidence>
<dbReference type="OMA" id="INHEYQY"/>
<dbReference type="SUPFAM" id="SSF54928">
    <property type="entry name" value="RNA-binding domain, RBD"/>
    <property type="match status" value="1"/>
</dbReference>
<evidence type="ECO:0000256" key="8">
    <source>
        <dbReference type="PROSITE-ProRule" id="PRU00723"/>
    </source>
</evidence>
<dbReference type="HOGENOM" id="CLU_306392_0_0_1"/>
<feature type="zinc finger region" description="C3H1-type" evidence="8">
    <location>
        <begin position="511"/>
        <end position="539"/>
    </location>
</feature>
<feature type="repeat" description="ANK" evidence="6">
    <location>
        <begin position="339"/>
        <end position="375"/>
    </location>
</feature>
<dbReference type="PANTHER" id="PTHR24203:SF86">
    <property type="entry name" value="PROTEASOME 26S SUBUNIT, NON-ATPASE 10"/>
    <property type="match status" value="1"/>
</dbReference>
<keyword evidence="5 6" id="KW-0040">ANK repeat</keyword>
<dbReference type="InterPro" id="IPR036770">
    <property type="entry name" value="Ankyrin_rpt-contain_sf"/>
</dbReference>
<sequence length="967" mass="108082">MENQNLKTSRLFTRCCKDDLESGQEMELLQLPSTSDTVFFKNQRNEGLIDKFDVLEENTQDDNNNDLENSIIQLIWKDDNTRLVSLMKEIGKISDTGNEGAEKIDAWSLVVVTCSLDSVLCLSAIIEGETGSPVKINKLDKTGKTPLHYAAQMHSSRCVNFLLHKHASTDQRSKEGLKALELALHSRRMHVNWTVDEDVQQLLFLLSNKDLSSLQPLVSRTKNVEEIAYRNAMDGNIVALAALLFVGSESLVSAKIATGDEREASLYESIVKRTVSFAASGDEKREVLVKEIELLHLFDAHFHRFTRVAPLIRASEAGDATVVKLILQTKCDVNETDVDGNSALHWCLRASWNSHDTSVLGLLLKDGARVSVRNRLGLTPLHVAAAHGHFHALQLLLSRDPDGVDLASETRETPLFYAVKNDYMDCAQLLLRYGANRQAFNLRKQRPIDLATSEDMRYMLSQMSFYSWNPNATHIVDAMPGLGNESCSPEADEMLTSLEDECENSKRSSPIMKTEICRYFEAPGGCVRGDRCFYAHGADGLRRAKGVPWTGEYCFSKRAVDNLSRKIFIGGLHPSIDSDHLRDFFEANFGPVEDATVINRRAGALVQSRGFGFVTFEREDSVAAAVEAQFVTIWGKKVEIKSAISKPNPVAIASSEPWPLPSLDEATPIANHDHFEVPWLRKFKKWFPEFLEQMAKRNGGEWYPLSSLKGDFRAACRLELNHESLGYLKLSDFMRSMPGICGMKIVPIGRGLATHMVLYPLGKGQRQDRQDQQLMHTDESSWPSLDAGPAHLMGRALSAAALDRSYADVAGRRDVIKRPVGYERMKVLSYADVAGRAVSKTPMGYELSNVQSYADVAVHRGEGKRAAWDSAHRLQLDVEEAGSIPGGTPRIATQGMMGQEGFEKRFVSFLEYEGWSLFTPWYREPKELISACQATKEFSYFTKQLVPDENGRLRWEDVQDKGAGPGL</sequence>
<feature type="repeat" description="ANK" evidence="6">
    <location>
        <begin position="376"/>
        <end position="402"/>
    </location>
</feature>
<evidence type="ECO:0000313" key="12">
    <source>
        <dbReference type="EMBL" id="ERN06018.1"/>
    </source>
</evidence>
<keyword evidence="7" id="KW-0694">RNA-binding</keyword>
<feature type="domain" description="C3H1-type" evidence="10">
    <location>
        <begin position="511"/>
        <end position="539"/>
    </location>
</feature>
<dbReference type="AlphaFoldDB" id="W1PDI0"/>
<dbReference type="eggNOG" id="KOG4205">
    <property type="taxonomic scope" value="Eukaryota"/>
</dbReference>
<evidence type="ECO:0000256" key="6">
    <source>
        <dbReference type="PROSITE-ProRule" id="PRU00023"/>
    </source>
</evidence>
<evidence type="ECO:0000256" key="7">
    <source>
        <dbReference type="PROSITE-ProRule" id="PRU00176"/>
    </source>
</evidence>
<dbReference type="InterPro" id="IPR000571">
    <property type="entry name" value="Znf_CCCH"/>
</dbReference>
<evidence type="ECO:0000259" key="9">
    <source>
        <dbReference type="PROSITE" id="PS50102"/>
    </source>
</evidence>
<dbReference type="Gene3D" id="3.30.70.330">
    <property type="match status" value="1"/>
</dbReference>
<feature type="domain" description="HTH OST-type" evidence="11">
    <location>
        <begin position="679"/>
        <end position="762"/>
    </location>
</feature>
<dbReference type="Pfam" id="PF12872">
    <property type="entry name" value="OST-HTH"/>
    <property type="match status" value="1"/>
</dbReference>
<dbReference type="InterPro" id="IPR025605">
    <property type="entry name" value="OST-HTH/LOTUS_dom"/>
</dbReference>
<dbReference type="Proteomes" id="UP000017836">
    <property type="component" value="Unassembled WGS sequence"/>
</dbReference>
<dbReference type="GO" id="GO:0008270">
    <property type="term" value="F:zinc ion binding"/>
    <property type="evidence" value="ECO:0007669"/>
    <property type="project" value="UniProtKB-KW"/>
</dbReference>
<dbReference type="PROSITE" id="PS51644">
    <property type="entry name" value="HTH_OST"/>
    <property type="match status" value="1"/>
</dbReference>
<dbReference type="PROSITE" id="PS50297">
    <property type="entry name" value="ANK_REP_REGION"/>
    <property type="match status" value="3"/>
</dbReference>
<accession>W1PDI0</accession>
<dbReference type="SMART" id="SM00356">
    <property type="entry name" value="ZnF_C3H1"/>
    <property type="match status" value="1"/>
</dbReference>
<evidence type="ECO:0000256" key="1">
    <source>
        <dbReference type="ARBA" id="ARBA00022723"/>
    </source>
</evidence>
<feature type="repeat" description="ANK" evidence="6">
    <location>
        <begin position="410"/>
        <end position="442"/>
    </location>
</feature>
<keyword evidence="3 8" id="KW-0863">Zinc-finger</keyword>
<keyword evidence="1 8" id="KW-0479">Metal-binding</keyword>
<dbReference type="eggNOG" id="KOG0504">
    <property type="taxonomic scope" value="Eukaryota"/>
</dbReference>
<organism evidence="12 13">
    <name type="scientific">Amborella trichopoda</name>
    <dbReference type="NCBI Taxonomy" id="13333"/>
    <lineage>
        <taxon>Eukaryota</taxon>
        <taxon>Viridiplantae</taxon>
        <taxon>Streptophyta</taxon>
        <taxon>Embryophyta</taxon>
        <taxon>Tracheophyta</taxon>
        <taxon>Spermatophyta</taxon>
        <taxon>Magnoliopsida</taxon>
        <taxon>Amborellales</taxon>
        <taxon>Amborellaceae</taxon>
        <taxon>Amborella</taxon>
    </lineage>
</organism>
<dbReference type="PROSITE" id="PS50103">
    <property type="entry name" value="ZF_C3H1"/>
    <property type="match status" value="1"/>
</dbReference>